<sequence>MPLPRPASPRVLWTDLRAFLSERPRHQWAIAAISALIPALIILAFFIDSGQNIRPREEIVYFKSWPATRTDAEIRAQQKADLDRLNAARERRRQEFQRLDESMNRIGL</sequence>
<evidence type="ECO:0000313" key="4">
    <source>
        <dbReference type="Proteomes" id="UP000321249"/>
    </source>
</evidence>
<keyword evidence="2" id="KW-0472">Membrane</keyword>
<evidence type="ECO:0008006" key="5">
    <source>
        <dbReference type="Google" id="ProtNLM"/>
    </source>
</evidence>
<accession>A0A5C6TSZ4</accession>
<feature type="transmembrane region" description="Helical" evidence="2">
    <location>
        <begin position="28"/>
        <end position="47"/>
    </location>
</feature>
<dbReference type="AlphaFoldDB" id="A0A5C6TSZ4"/>
<evidence type="ECO:0000256" key="1">
    <source>
        <dbReference type="SAM" id="Coils"/>
    </source>
</evidence>
<keyword evidence="4" id="KW-1185">Reference proteome</keyword>
<dbReference type="EMBL" id="VOQQ01000001">
    <property type="protein sequence ID" value="TXC63309.1"/>
    <property type="molecule type" value="Genomic_DNA"/>
</dbReference>
<keyword evidence="2" id="KW-1133">Transmembrane helix</keyword>
<gene>
    <name evidence="3" type="ORF">FRZ32_06320</name>
</gene>
<proteinExistence type="predicted"/>
<feature type="coiled-coil region" evidence="1">
    <location>
        <begin position="75"/>
        <end position="105"/>
    </location>
</feature>
<evidence type="ECO:0000256" key="2">
    <source>
        <dbReference type="SAM" id="Phobius"/>
    </source>
</evidence>
<evidence type="ECO:0000313" key="3">
    <source>
        <dbReference type="EMBL" id="TXC63309.1"/>
    </source>
</evidence>
<organism evidence="3 4">
    <name type="scientific">Allosphingosinicella ginsenosidimutans</name>
    <dbReference type="NCBI Taxonomy" id="1176539"/>
    <lineage>
        <taxon>Bacteria</taxon>
        <taxon>Pseudomonadati</taxon>
        <taxon>Pseudomonadota</taxon>
        <taxon>Alphaproteobacteria</taxon>
        <taxon>Sphingomonadales</taxon>
        <taxon>Sphingomonadaceae</taxon>
        <taxon>Allosphingosinicella</taxon>
    </lineage>
</organism>
<comment type="caution">
    <text evidence="3">The sequence shown here is derived from an EMBL/GenBank/DDBJ whole genome shotgun (WGS) entry which is preliminary data.</text>
</comment>
<dbReference type="RefSeq" id="WP_147042720.1">
    <property type="nucleotide sequence ID" value="NZ_BAABIR010000006.1"/>
</dbReference>
<name>A0A5C6TSZ4_9SPHN</name>
<keyword evidence="2" id="KW-0812">Transmembrane</keyword>
<dbReference type="Proteomes" id="UP000321249">
    <property type="component" value="Unassembled WGS sequence"/>
</dbReference>
<protein>
    <recommendedName>
        <fullName evidence="5">ABC transporter permease</fullName>
    </recommendedName>
</protein>
<keyword evidence="1" id="KW-0175">Coiled coil</keyword>
<reference evidence="3 4" key="1">
    <citation type="journal article" date="2015" name="J. Microbiol.">
        <title>Sphingosinicella ginsenosidimutans sp. nov., with ginsenoside converting activity.</title>
        <authorList>
            <person name="Kim J.K."/>
            <person name="Kang M.S."/>
            <person name="Park S.C."/>
            <person name="Kim K.M."/>
            <person name="Choi K."/>
            <person name="Yoon M.H."/>
            <person name="Im W.T."/>
        </authorList>
    </citation>
    <scope>NUCLEOTIDE SEQUENCE [LARGE SCALE GENOMIC DNA]</scope>
    <source>
        <strain evidence="3 4">BS-11</strain>
    </source>
</reference>
<dbReference type="OrthoDB" id="7391871at2"/>